<feature type="binding site" evidence="8">
    <location>
        <position position="20"/>
    </location>
    <ligand>
        <name>a divalent metal cation</name>
        <dbReference type="ChEBI" id="CHEBI:60240"/>
    </ligand>
</feature>
<dbReference type="InterPro" id="IPR036397">
    <property type="entry name" value="RNaseH_sf"/>
</dbReference>
<feature type="binding site" evidence="8">
    <location>
        <position position="21"/>
    </location>
    <ligand>
        <name>a divalent metal cation</name>
        <dbReference type="ChEBI" id="CHEBI:60240"/>
    </ligand>
</feature>
<reference evidence="12 13" key="1">
    <citation type="submission" date="2024-03" db="EMBL/GenBank/DDBJ databases">
        <title>Complete genome sequence of the green alga Chloropicon roscoffensis RCC1871.</title>
        <authorList>
            <person name="Lemieux C."/>
            <person name="Pombert J.-F."/>
            <person name="Otis C."/>
            <person name="Turmel M."/>
        </authorList>
    </citation>
    <scope>NUCLEOTIDE SEQUENCE [LARGE SCALE GENOMIC DNA]</scope>
    <source>
        <strain evidence="12 13">RCC1871</strain>
    </source>
</reference>
<organism evidence="12 13">
    <name type="scientific">Chloropicon roscoffensis</name>
    <dbReference type="NCBI Taxonomy" id="1461544"/>
    <lineage>
        <taxon>Eukaryota</taxon>
        <taxon>Viridiplantae</taxon>
        <taxon>Chlorophyta</taxon>
        <taxon>Chloropicophyceae</taxon>
        <taxon>Chloropicales</taxon>
        <taxon>Chloropicaceae</taxon>
        <taxon>Chloropicon</taxon>
    </lineage>
</organism>
<evidence type="ECO:0000256" key="8">
    <source>
        <dbReference type="PROSITE-ProRule" id="PRU01319"/>
    </source>
</evidence>
<dbReference type="Proteomes" id="UP001472866">
    <property type="component" value="Chromosome 18"/>
</dbReference>
<evidence type="ECO:0000256" key="4">
    <source>
        <dbReference type="ARBA" id="ARBA00022722"/>
    </source>
</evidence>
<dbReference type="NCBIfam" id="TIGR00729">
    <property type="entry name" value="ribonuclease HII"/>
    <property type="match status" value="1"/>
</dbReference>
<dbReference type="Gene3D" id="3.30.420.10">
    <property type="entry name" value="Ribonuclease H-like superfamily/Ribonuclease H"/>
    <property type="match status" value="1"/>
</dbReference>
<dbReference type="EC" id="3.1.26.4" evidence="9"/>
<protein>
    <recommendedName>
        <fullName evidence="9">Ribonuclease</fullName>
        <ecNumber evidence="9">3.1.26.4</ecNumber>
    </recommendedName>
</protein>
<keyword evidence="6 8" id="KW-0255">Endonuclease</keyword>
<dbReference type="SUPFAM" id="SSF53098">
    <property type="entry name" value="Ribonuclease H-like"/>
    <property type="match status" value="1"/>
</dbReference>
<gene>
    <name evidence="12" type="ORF">HKI87_18g87450</name>
</gene>
<dbReference type="GO" id="GO:0043137">
    <property type="term" value="P:DNA replication, removal of RNA primer"/>
    <property type="evidence" value="ECO:0007669"/>
    <property type="project" value="TreeGrafter"/>
</dbReference>
<evidence type="ECO:0000313" key="13">
    <source>
        <dbReference type="Proteomes" id="UP001472866"/>
    </source>
</evidence>
<comment type="catalytic activity">
    <reaction evidence="1 8 9">
        <text>Endonucleolytic cleavage to 5'-phosphomonoester.</text>
        <dbReference type="EC" id="3.1.26.4"/>
    </reaction>
</comment>
<feature type="binding site" evidence="8">
    <location>
        <position position="141"/>
    </location>
    <ligand>
        <name>a divalent metal cation</name>
        <dbReference type="ChEBI" id="CHEBI:60240"/>
    </ligand>
</feature>
<dbReference type="PROSITE" id="PS51975">
    <property type="entry name" value="RNASE_H_2"/>
    <property type="match status" value="1"/>
</dbReference>
<keyword evidence="5 8" id="KW-0479">Metal-binding</keyword>
<accession>A0AAX4PM97</accession>
<dbReference type="InterPro" id="IPR024567">
    <property type="entry name" value="RNase_HII/HIII_dom"/>
</dbReference>
<dbReference type="Gene3D" id="1.10.10.460">
    <property type="entry name" value="Ribonuclease hii. Domain 2"/>
    <property type="match status" value="1"/>
</dbReference>
<evidence type="ECO:0000256" key="9">
    <source>
        <dbReference type="RuleBase" id="RU003515"/>
    </source>
</evidence>
<evidence type="ECO:0000256" key="3">
    <source>
        <dbReference type="ARBA" id="ARBA00007058"/>
    </source>
</evidence>
<name>A0AAX4PM97_9CHLO</name>
<dbReference type="AlphaFoldDB" id="A0AAX4PM97"/>
<evidence type="ECO:0000256" key="7">
    <source>
        <dbReference type="ARBA" id="ARBA00022801"/>
    </source>
</evidence>
<dbReference type="InterPro" id="IPR004649">
    <property type="entry name" value="RNase_H2_suA"/>
</dbReference>
<keyword evidence="13" id="KW-1185">Reference proteome</keyword>
<proteinExistence type="inferred from homology"/>
<evidence type="ECO:0000256" key="5">
    <source>
        <dbReference type="ARBA" id="ARBA00022723"/>
    </source>
</evidence>
<dbReference type="GO" id="GO:0004523">
    <property type="term" value="F:RNA-DNA hybrid ribonuclease activity"/>
    <property type="evidence" value="ECO:0007669"/>
    <property type="project" value="UniProtKB-UniRule"/>
</dbReference>
<keyword evidence="4 8" id="KW-0540">Nuclease</keyword>
<comment type="similarity">
    <text evidence="3">Belongs to the RNase HII family. Eukaryotic subfamily.</text>
</comment>
<comment type="cofactor">
    <cofactor evidence="8">
        <name>Mn(2+)</name>
        <dbReference type="ChEBI" id="CHEBI:29035"/>
    </cofactor>
    <cofactor evidence="8">
        <name>Mg(2+)</name>
        <dbReference type="ChEBI" id="CHEBI:18420"/>
    </cofactor>
    <text evidence="8">Manganese or magnesium. Binds 1 divalent metal ion per monomer in the absence of substrate. May bind a second metal ion after substrate binding.</text>
</comment>
<evidence type="ECO:0000256" key="6">
    <source>
        <dbReference type="ARBA" id="ARBA00022759"/>
    </source>
</evidence>
<comment type="cofactor">
    <cofactor evidence="2">
        <name>Mg(2+)</name>
        <dbReference type="ChEBI" id="CHEBI:18420"/>
    </cofactor>
</comment>
<dbReference type="GO" id="GO:0003723">
    <property type="term" value="F:RNA binding"/>
    <property type="evidence" value="ECO:0007669"/>
    <property type="project" value="UniProtKB-UniRule"/>
</dbReference>
<dbReference type="PANTHER" id="PTHR10954:SF7">
    <property type="entry name" value="RIBONUCLEASE H2 SUBUNIT A"/>
    <property type="match status" value="1"/>
</dbReference>
<evidence type="ECO:0000256" key="10">
    <source>
        <dbReference type="SAM" id="MobiDB-lite"/>
    </source>
</evidence>
<sequence length="311" mass="34040">MAIKAKAEGEGEDLYVAGIDEAGRGPVLGGMVYGIAWCKRSFEKNLKSRGFADSKQLTPEKRKELMNFMEENRGEAGVDYASDSMCARSIGGRMLDSTRSSLNEIALEQTCRILEEMLVKLGERCAEGQEATALIDTVYVDTLGKADLHRDRLSSKFPGLQFVVESKADATYPVVSAASIVAKVQRDEELEALASSAVGSGYPGDERTKTWLCSQVDRVFGFKSPLVRFSWSTCKEVLEKSGAVEVTWDCDEEEEDGAQQKLWSSYAPARKRTAQGGGVGKRASKHAAAESSGVGRQSFFRSRKLQKIDAF</sequence>
<dbReference type="InterPro" id="IPR012337">
    <property type="entry name" value="RNaseH-like_sf"/>
</dbReference>
<dbReference type="InterPro" id="IPR001352">
    <property type="entry name" value="RNase_HII/HIII"/>
</dbReference>
<evidence type="ECO:0000256" key="1">
    <source>
        <dbReference type="ARBA" id="ARBA00000077"/>
    </source>
</evidence>
<dbReference type="InterPro" id="IPR023160">
    <property type="entry name" value="RNase_HII_hlx-loop-hlx_cap_dom"/>
</dbReference>
<dbReference type="PANTHER" id="PTHR10954">
    <property type="entry name" value="RIBONUCLEASE H2 SUBUNIT A"/>
    <property type="match status" value="1"/>
</dbReference>
<evidence type="ECO:0000259" key="11">
    <source>
        <dbReference type="PROSITE" id="PS51975"/>
    </source>
</evidence>
<keyword evidence="7 8" id="KW-0378">Hydrolase</keyword>
<evidence type="ECO:0000313" key="12">
    <source>
        <dbReference type="EMBL" id="WZN67173.1"/>
    </source>
</evidence>
<dbReference type="EMBL" id="CP151518">
    <property type="protein sequence ID" value="WZN67173.1"/>
    <property type="molecule type" value="Genomic_DNA"/>
</dbReference>
<comment type="function">
    <text evidence="9">Endonuclease that specifically degrades the RNA of RNA-DNA hybrids.</text>
</comment>
<evidence type="ECO:0000256" key="2">
    <source>
        <dbReference type="ARBA" id="ARBA00001946"/>
    </source>
</evidence>
<dbReference type="GO" id="GO:0046872">
    <property type="term" value="F:metal ion binding"/>
    <property type="evidence" value="ECO:0007669"/>
    <property type="project" value="UniProtKB-KW"/>
</dbReference>
<feature type="domain" description="RNase H type-2" evidence="11">
    <location>
        <begin position="14"/>
        <end position="243"/>
    </location>
</feature>
<dbReference type="CDD" id="cd07181">
    <property type="entry name" value="RNase_HII_eukaryota_like"/>
    <property type="match status" value="1"/>
</dbReference>
<dbReference type="GO" id="GO:0006298">
    <property type="term" value="P:mismatch repair"/>
    <property type="evidence" value="ECO:0007669"/>
    <property type="project" value="TreeGrafter"/>
</dbReference>
<dbReference type="Pfam" id="PF01351">
    <property type="entry name" value="RNase_HII"/>
    <property type="match status" value="1"/>
</dbReference>
<feature type="region of interest" description="Disordered" evidence="10">
    <location>
        <begin position="272"/>
        <end position="297"/>
    </location>
</feature>
<dbReference type="GO" id="GO:0032299">
    <property type="term" value="C:ribonuclease H2 complex"/>
    <property type="evidence" value="ECO:0007669"/>
    <property type="project" value="TreeGrafter"/>
</dbReference>
<dbReference type="FunFam" id="1.10.10.460:FF:000001">
    <property type="entry name" value="Ribonuclease"/>
    <property type="match status" value="1"/>
</dbReference>